<dbReference type="Gene3D" id="2.60.120.330">
    <property type="entry name" value="B-lactam Antibiotic, Isopenicillin N Synthase, Chain"/>
    <property type="match status" value="1"/>
</dbReference>
<sequence>MTIPCRKVIVSNTEIDVAPLETVSLRLLFQNDEGERAKLYSAAKSLGFFYLDVSDSKPYLADVEQLYSITEEYFTQPEEVLLEDFRMDDEFCGYARLSL</sequence>
<dbReference type="AlphaFoldDB" id="A0A7C8PVD2"/>
<evidence type="ECO:0000313" key="3">
    <source>
        <dbReference type="Proteomes" id="UP000472727"/>
    </source>
</evidence>
<reference evidence="3 4" key="1">
    <citation type="submission" date="2019-06" db="EMBL/GenBank/DDBJ databases">
        <authorList>
            <person name="Palmer J.M."/>
        </authorList>
    </citation>
    <scope>NUCLEOTIDE SEQUENCE [LARGE SCALE GENOMIC DNA]</scope>
    <source>
        <strain evidence="2 3">TWF106</strain>
        <strain evidence="1 4">TWF788</strain>
    </source>
</reference>
<dbReference type="EMBL" id="WIWS01000005">
    <property type="protein sequence ID" value="KAF3227883.1"/>
    <property type="molecule type" value="Genomic_DNA"/>
</dbReference>
<gene>
    <name evidence="2" type="ORF">TWF106_008287</name>
    <name evidence="1" type="ORF">TWF788_006726</name>
</gene>
<dbReference type="SUPFAM" id="SSF51197">
    <property type="entry name" value="Clavaminate synthase-like"/>
    <property type="match status" value="1"/>
</dbReference>
<evidence type="ECO:0000313" key="4">
    <source>
        <dbReference type="Proteomes" id="UP000479691"/>
    </source>
</evidence>
<name>A0A7C8PVD2_ORBOL</name>
<evidence type="ECO:0000313" key="2">
    <source>
        <dbReference type="EMBL" id="KAF3227883.1"/>
    </source>
</evidence>
<evidence type="ECO:0000313" key="1">
    <source>
        <dbReference type="EMBL" id="KAF3180701.1"/>
    </source>
</evidence>
<dbReference type="Proteomes" id="UP000472727">
    <property type="component" value="Unassembled WGS sequence"/>
</dbReference>
<dbReference type="EMBL" id="JAABOE010000034">
    <property type="protein sequence ID" value="KAF3180701.1"/>
    <property type="molecule type" value="Genomic_DNA"/>
</dbReference>
<proteinExistence type="predicted"/>
<dbReference type="Proteomes" id="UP000479691">
    <property type="component" value="Unassembled WGS sequence"/>
</dbReference>
<protein>
    <submittedName>
        <fullName evidence="1">Uncharacterized protein</fullName>
    </submittedName>
</protein>
<comment type="caution">
    <text evidence="1">The sequence shown here is derived from an EMBL/GenBank/DDBJ whole genome shotgun (WGS) entry which is preliminary data.</text>
</comment>
<dbReference type="InterPro" id="IPR027443">
    <property type="entry name" value="IPNS-like_sf"/>
</dbReference>
<accession>A0A7C8PVD2</accession>
<organism evidence="1 4">
    <name type="scientific">Orbilia oligospora</name>
    <name type="common">Nematode-trapping fungus</name>
    <name type="synonym">Arthrobotrys oligospora</name>
    <dbReference type="NCBI Taxonomy" id="2813651"/>
    <lineage>
        <taxon>Eukaryota</taxon>
        <taxon>Fungi</taxon>
        <taxon>Dikarya</taxon>
        <taxon>Ascomycota</taxon>
        <taxon>Pezizomycotina</taxon>
        <taxon>Orbiliomycetes</taxon>
        <taxon>Orbiliales</taxon>
        <taxon>Orbiliaceae</taxon>
        <taxon>Orbilia</taxon>
    </lineage>
</organism>